<feature type="region of interest" description="Disordered" evidence="1">
    <location>
        <begin position="1"/>
        <end position="35"/>
    </location>
</feature>
<evidence type="ECO:0000313" key="3">
    <source>
        <dbReference type="Proteomes" id="UP001077788"/>
    </source>
</evidence>
<dbReference type="RefSeq" id="WP_267991935.1">
    <property type="nucleotide sequence ID" value="NZ_JAPQFC010000318.1"/>
</dbReference>
<comment type="caution">
    <text evidence="2">The sequence shown here is derived from an EMBL/GenBank/DDBJ whole genome shotgun (WGS) entry which is preliminary data.</text>
</comment>
<reference evidence="2" key="2">
    <citation type="submission" date="2022-12" db="EMBL/GenBank/DDBJ databases">
        <authorList>
            <person name="Kardos G."/>
            <person name="Sarkozi R."/>
            <person name="Laczko L."/>
            <person name="Marton S."/>
            <person name="Makrai L."/>
            <person name="Banyai K."/>
            <person name="Fodor L."/>
        </authorList>
    </citation>
    <scope>NUCLEOTIDE SEQUENCE</scope>
    <source>
        <strain evidence="2">84/14</strain>
    </source>
</reference>
<feature type="non-terminal residue" evidence="2">
    <location>
        <position position="1"/>
    </location>
</feature>
<organism evidence="2 3">
    <name type="scientific">Actinobacillus pleuropneumoniae</name>
    <name type="common">Haemophilus pleuropneumoniae</name>
    <dbReference type="NCBI Taxonomy" id="715"/>
    <lineage>
        <taxon>Bacteria</taxon>
        <taxon>Pseudomonadati</taxon>
        <taxon>Pseudomonadota</taxon>
        <taxon>Gammaproteobacteria</taxon>
        <taxon>Pasteurellales</taxon>
        <taxon>Pasteurellaceae</taxon>
        <taxon>Actinobacillus</taxon>
    </lineage>
</organism>
<proteinExistence type="predicted"/>
<protein>
    <submittedName>
        <fullName evidence="2">Uncharacterized protein</fullName>
    </submittedName>
</protein>
<gene>
    <name evidence="2" type="ORF">OYG11_11465</name>
</gene>
<sequence>YKVEVSSLKSELQEARKQAQGAEKKMKSSQAKDEEISKMKTDIISFKVVVAEATRSKEETEEQLTKKNNECERLEEEIVFLRKRLKG</sequence>
<evidence type="ECO:0000313" key="2">
    <source>
        <dbReference type="EMBL" id="MCY6524820.1"/>
    </source>
</evidence>
<dbReference type="AlphaFoldDB" id="A0A9Q4H7B0"/>
<reference evidence="2" key="1">
    <citation type="journal article" date="2021" name="Vet Sci">
        <title>O-Serogroups and Pathovirotypes of Escherichia coli Isolated from Post-Weaning Piglets Showing Diarrhoea and/or Oedema in South Korea.</title>
        <authorList>
            <person name="Byun J.W."/>
            <person name="Moon B.Y."/>
            <person name="Do K.H."/>
            <person name="Lee K."/>
            <person name="Lee H.Y."/>
            <person name="Kim W.I."/>
            <person name="So B."/>
            <person name="Lee W.K."/>
        </authorList>
    </citation>
    <scope>NUCLEOTIDE SEQUENCE</scope>
    <source>
        <strain evidence="2">84/14</strain>
    </source>
</reference>
<dbReference type="EMBL" id="JAPQFC010000318">
    <property type="protein sequence ID" value="MCY6524820.1"/>
    <property type="molecule type" value="Genomic_DNA"/>
</dbReference>
<dbReference type="Proteomes" id="UP001077788">
    <property type="component" value="Unassembled WGS sequence"/>
</dbReference>
<name>A0A9Q4H7B0_ACTPL</name>
<feature type="compositionally biased region" description="Basic and acidic residues" evidence="1">
    <location>
        <begin position="11"/>
        <end position="35"/>
    </location>
</feature>
<accession>A0A9Q4H7B0</accession>
<evidence type="ECO:0000256" key="1">
    <source>
        <dbReference type="SAM" id="MobiDB-lite"/>
    </source>
</evidence>